<proteinExistence type="predicted"/>
<comment type="subcellular location">
    <subcellularLocation>
        <location evidence="2">Cytoplasm</location>
    </subcellularLocation>
    <subcellularLocation>
        <location evidence="1">Nucleus</location>
    </subcellularLocation>
</comment>
<evidence type="ECO:0000256" key="3">
    <source>
        <dbReference type="ARBA" id="ARBA00022490"/>
    </source>
</evidence>
<dbReference type="Gene3D" id="1.25.10.10">
    <property type="entry name" value="Leucine-rich Repeat Variant"/>
    <property type="match status" value="4"/>
</dbReference>
<dbReference type="GO" id="GO:0005634">
    <property type="term" value="C:nucleus"/>
    <property type="evidence" value="ECO:0007669"/>
    <property type="project" value="UniProtKB-SubCell"/>
</dbReference>
<dbReference type="EMBL" id="MU864577">
    <property type="protein sequence ID" value="KAK4183108.1"/>
    <property type="molecule type" value="Genomic_DNA"/>
</dbReference>
<evidence type="ECO:0000313" key="7">
    <source>
        <dbReference type="EMBL" id="KAK4183108.1"/>
    </source>
</evidence>
<feature type="compositionally biased region" description="Basic and acidic residues" evidence="6">
    <location>
        <begin position="588"/>
        <end position="600"/>
    </location>
</feature>
<dbReference type="GO" id="GO:0034657">
    <property type="term" value="C:GID complex"/>
    <property type="evidence" value="ECO:0007669"/>
    <property type="project" value="TreeGrafter"/>
</dbReference>
<keyword evidence="5" id="KW-0539">Nucleus</keyword>
<keyword evidence="3" id="KW-0963">Cytoplasm</keyword>
<dbReference type="AlphaFoldDB" id="A0AAN6WJ97"/>
<dbReference type="InterPro" id="IPR038739">
    <property type="entry name" value="ARMC8/Vid28"/>
</dbReference>
<evidence type="ECO:0000256" key="1">
    <source>
        <dbReference type="ARBA" id="ARBA00004123"/>
    </source>
</evidence>
<dbReference type="InterPro" id="IPR016024">
    <property type="entry name" value="ARM-type_fold"/>
</dbReference>
<dbReference type="PANTHER" id="PTHR15651">
    <property type="entry name" value="ARMADILLO REPEAT-CONTAINING PROTEIN 8"/>
    <property type="match status" value="1"/>
</dbReference>
<protein>
    <submittedName>
        <fullName evidence="7">Armadillo-type protein</fullName>
    </submittedName>
</protein>
<sequence>MARIQSSPILSQIRVARTHSEQTVSLQALKDEVVGHVQRKEKWVETGILEALAKILDPVAREDRGMHVYPASYKLDEEESVWLLALQLMASFACGGPSFLHPLHAVDVIPIAISFLCPVFYPPQIVLTALRLIRNVAEATSLAPPGAEDASELSDAIFVPTTLRNFSMILTDPFSHHVAVEQKRLICGLISRLCKKSDHQALMVEASVLDALAQILAKCVVARGEVVPGAELIHQTDGYVGRIPSAAPRGTSLTLTLEAISAIIADSRFRACSFLCAPHIMAVFPFAPFSPPAKETRDLWTALESAGLAATHTHSPGAMEFLLPVVPIPPAHGRGSPSLYDQFAPLGAQTSRESSVHPLTFSFSAEGKESEVADPESPVIPWLIHLVQSSGGMESVAAASVLTSLFKAGFANSEREQALACLVVPHLCGLLKEYDEKELSKSARTSTSVPTDVADGWSIAERAPEVLARLVADSDLLQQAAHDCGVIKIAGKLLKDAYEPMPVQTPPRPWSPNPGRRAQSDEGLPACRVGPAGQLPVYAHNTKMRESALKLVAAMATINGEYQKELDKEDVMSYIIESLSPWPRKPKSPKEKAGAEKAGETGDATSPSLYGHNPKSVIIAACHAVRSLGRSVSILRTTLQDHEVWLPISKLMKHPDAEVQIGASSVVINLLTSCSPMIDALVNTAGIVKILCEQAHSLNPGLRLNSLWALKHLVLEIPPNLRKQVLEELEPGWLVQLINDDGSEEETRQQALRRRASGADEDEDMDSDAASETTSQWWWPALWNAIPEERDLLVKSPRMRKAEAKLKKLREFEQNPAKKARNESLAIQEQGLGFIRNFVMVMADYNEQTEMVDYLFTELGQDRLFGILADKLRMRVVGAYGRRYTKSRDTVVLHPQPRIIEHITFILVHIAASVPRHRQLVIAQTDLLQLLGNHFNSKDVGVRRALCHLFHNLSCLDNEEDRQPCAQRAQELEKLGVLAKLESLEQGDADLDVRERAKAVVAQLKSPTA</sequence>
<dbReference type="Proteomes" id="UP001302126">
    <property type="component" value="Unassembled WGS sequence"/>
</dbReference>
<reference evidence="7" key="1">
    <citation type="journal article" date="2023" name="Mol. Phylogenet. Evol.">
        <title>Genome-scale phylogeny and comparative genomics of the fungal order Sordariales.</title>
        <authorList>
            <person name="Hensen N."/>
            <person name="Bonometti L."/>
            <person name="Westerberg I."/>
            <person name="Brannstrom I.O."/>
            <person name="Guillou S."/>
            <person name="Cros-Aarteil S."/>
            <person name="Calhoun S."/>
            <person name="Haridas S."/>
            <person name="Kuo A."/>
            <person name="Mondo S."/>
            <person name="Pangilinan J."/>
            <person name="Riley R."/>
            <person name="LaButti K."/>
            <person name="Andreopoulos B."/>
            <person name="Lipzen A."/>
            <person name="Chen C."/>
            <person name="Yan M."/>
            <person name="Daum C."/>
            <person name="Ng V."/>
            <person name="Clum A."/>
            <person name="Steindorff A."/>
            <person name="Ohm R.A."/>
            <person name="Martin F."/>
            <person name="Silar P."/>
            <person name="Natvig D.O."/>
            <person name="Lalanne C."/>
            <person name="Gautier V."/>
            <person name="Ament-Velasquez S.L."/>
            <person name="Kruys A."/>
            <person name="Hutchinson M.I."/>
            <person name="Powell A.J."/>
            <person name="Barry K."/>
            <person name="Miller A.N."/>
            <person name="Grigoriev I.V."/>
            <person name="Debuchy R."/>
            <person name="Gladieux P."/>
            <person name="Hiltunen Thoren M."/>
            <person name="Johannesson H."/>
        </authorList>
    </citation>
    <scope>NUCLEOTIDE SEQUENCE</scope>
    <source>
        <strain evidence="7">PSN309</strain>
    </source>
</reference>
<evidence type="ECO:0000313" key="8">
    <source>
        <dbReference type="Proteomes" id="UP001302126"/>
    </source>
</evidence>
<dbReference type="PANTHER" id="PTHR15651:SF7">
    <property type="entry name" value="ARMADILLO REPEAT-CONTAINING PROTEIN 8"/>
    <property type="match status" value="1"/>
</dbReference>
<evidence type="ECO:0000256" key="5">
    <source>
        <dbReference type="ARBA" id="ARBA00023242"/>
    </source>
</evidence>
<dbReference type="SUPFAM" id="SSF48371">
    <property type="entry name" value="ARM repeat"/>
    <property type="match status" value="2"/>
</dbReference>
<evidence type="ECO:0000256" key="2">
    <source>
        <dbReference type="ARBA" id="ARBA00004496"/>
    </source>
</evidence>
<organism evidence="7 8">
    <name type="scientific">Podospora australis</name>
    <dbReference type="NCBI Taxonomy" id="1536484"/>
    <lineage>
        <taxon>Eukaryota</taxon>
        <taxon>Fungi</taxon>
        <taxon>Dikarya</taxon>
        <taxon>Ascomycota</taxon>
        <taxon>Pezizomycotina</taxon>
        <taxon>Sordariomycetes</taxon>
        <taxon>Sordariomycetidae</taxon>
        <taxon>Sordariales</taxon>
        <taxon>Podosporaceae</taxon>
        <taxon>Podospora</taxon>
    </lineage>
</organism>
<accession>A0AAN6WJ97</accession>
<dbReference type="InterPro" id="IPR011989">
    <property type="entry name" value="ARM-like"/>
</dbReference>
<evidence type="ECO:0000256" key="6">
    <source>
        <dbReference type="SAM" id="MobiDB-lite"/>
    </source>
</evidence>
<name>A0AAN6WJ97_9PEZI</name>
<feature type="region of interest" description="Disordered" evidence="6">
    <location>
        <begin position="583"/>
        <end position="608"/>
    </location>
</feature>
<feature type="region of interest" description="Disordered" evidence="6">
    <location>
        <begin position="744"/>
        <end position="772"/>
    </location>
</feature>
<comment type="caution">
    <text evidence="7">The sequence shown here is derived from an EMBL/GenBank/DDBJ whole genome shotgun (WGS) entry which is preliminary data.</text>
</comment>
<dbReference type="GO" id="GO:0043161">
    <property type="term" value="P:proteasome-mediated ubiquitin-dependent protein catabolic process"/>
    <property type="evidence" value="ECO:0007669"/>
    <property type="project" value="TreeGrafter"/>
</dbReference>
<keyword evidence="8" id="KW-1185">Reference proteome</keyword>
<gene>
    <name evidence="7" type="ORF">QBC35DRAFT_508717</name>
</gene>
<reference evidence="7" key="2">
    <citation type="submission" date="2023-05" db="EMBL/GenBank/DDBJ databases">
        <authorList>
            <consortium name="Lawrence Berkeley National Laboratory"/>
            <person name="Steindorff A."/>
            <person name="Hensen N."/>
            <person name="Bonometti L."/>
            <person name="Westerberg I."/>
            <person name="Brannstrom I.O."/>
            <person name="Guillou S."/>
            <person name="Cros-Aarteil S."/>
            <person name="Calhoun S."/>
            <person name="Haridas S."/>
            <person name="Kuo A."/>
            <person name="Mondo S."/>
            <person name="Pangilinan J."/>
            <person name="Riley R."/>
            <person name="Labutti K."/>
            <person name="Andreopoulos B."/>
            <person name="Lipzen A."/>
            <person name="Chen C."/>
            <person name="Yanf M."/>
            <person name="Daum C."/>
            <person name="Ng V."/>
            <person name="Clum A."/>
            <person name="Ohm R."/>
            <person name="Martin F."/>
            <person name="Silar P."/>
            <person name="Natvig D."/>
            <person name="Lalanne C."/>
            <person name="Gautier V."/>
            <person name="Ament-Velasquez S.L."/>
            <person name="Kruys A."/>
            <person name="Hutchinson M.I."/>
            <person name="Powell A.J."/>
            <person name="Barry K."/>
            <person name="Miller A.N."/>
            <person name="Grigoriev I.V."/>
            <person name="Debuchy R."/>
            <person name="Gladieux P."/>
            <person name="Thoren M.H."/>
            <person name="Johannesson H."/>
        </authorList>
    </citation>
    <scope>NUCLEOTIDE SEQUENCE</scope>
    <source>
        <strain evidence="7">PSN309</strain>
    </source>
</reference>
<dbReference type="GO" id="GO:0005737">
    <property type="term" value="C:cytoplasm"/>
    <property type="evidence" value="ECO:0007669"/>
    <property type="project" value="UniProtKB-SubCell"/>
</dbReference>
<evidence type="ECO:0000256" key="4">
    <source>
        <dbReference type="ARBA" id="ARBA00022737"/>
    </source>
</evidence>
<feature type="compositionally biased region" description="Acidic residues" evidence="6">
    <location>
        <begin position="759"/>
        <end position="769"/>
    </location>
</feature>
<keyword evidence="4" id="KW-0677">Repeat</keyword>